<sequence length="611" mass="70166">MTGFNSSVVTQPFNLSVVASNGTEQLKTLVAPSWASTPNVRGTLDILQSCILTLIACIYTALHLDVPKKTTWQHLLWQKFKWAIITLFAPEVAVFVAAAQLRYAWILRSALRKIQKKQQESPDWTPGTYVEINLKYAFFIVMGAVRFDVHDILSLNDLDESHCSYFKNMTQDRRSVRSAPASVIWLAERGHWIKVRKQDIDDKSKANTIQKALVLIQVLWMVTQCIARRINDLPVSLLEIHTIVHVVCAVFLYACWFEKPLDVQEAIVLSADKFRGEIAAMLQRHFYSDISYKMALFPPKRTEEQLPPTDSKGSPMRWIHNQPGQVMKEGDIMPSGLALSAAKVRKNPDSSTYEFDPQEESTGVSFVLEPQFMERWRQIFTTYPFEGRGRLTHDPDKLIMRAKGQDDGPQDLTNVEGILYIPTIKELEPPGWVTDGERLFWETESIFHLHWWDESEEGKKKYWKTSIRNSDLTFLSWQFILLAIFLTGVYGGVHMSIWGQVFPSNVEDIMWKVSCLILVSWLPAVILILLMFVPLLMLLEHWEEKNDGMVRAMLSITGYVIALLPVVILLTLWLAYISARIFIIVESFLCLRRAPVGVFLSPEWVELFPHF</sequence>
<accession>A0A2H3GVF6</accession>
<proteinExistence type="predicted"/>
<reference evidence="1" key="1">
    <citation type="submission" date="2019-04" db="EMBL/GenBank/DDBJ databases">
        <authorList>
            <person name="Melise S."/>
            <person name="Noan J."/>
            <person name="Okalmin O."/>
        </authorList>
    </citation>
    <scope>NUCLEOTIDE SEQUENCE</scope>
    <source>
        <strain evidence="1">FN9</strain>
    </source>
</reference>
<dbReference type="EMBL" id="CAAKMV010000055">
    <property type="protein sequence ID" value="VIO53334.1"/>
    <property type="molecule type" value="Genomic_DNA"/>
</dbReference>
<gene>
    <name evidence="1" type="ORF">FUG_LOCUS72931</name>
</gene>
<name>A0A2H3GVF6_GIBZA</name>
<organism evidence="1">
    <name type="scientific">Gibberella zeae</name>
    <name type="common">Wheat head blight fungus</name>
    <name type="synonym">Fusarium graminearum</name>
    <dbReference type="NCBI Taxonomy" id="5518"/>
    <lineage>
        <taxon>Eukaryota</taxon>
        <taxon>Fungi</taxon>
        <taxon>Dikarya</taxon>
        <taxon>Ascomycota</taxon>
        <taxon>Pezizomycotina</taxon>
        <taxon>Sordariomycetes</taxon>
        <taxon>Hypocreomycetidae</taxon>
        <taxon>Hypocreales</taxon>
        <taxon>Nectriaceae</taxon>
        <taxon>Fusarium</taxon>
    </lineage>
</organism>
<evidence type="ECO:0000313" key="1">
    <source>
        <dbReference type="EMBL" id="VIO53334.1"/>
    </source>
</evidence>
<dbReference type="PANTHER" id="PTHR35043:SF7">
    <property type="entry name" value="TRANSCRIPTION FACTOR DOMAIN-CONTAINING PROTEIN"/>
    <property type="match status" value="1"/>
</dbReference>
<dbReference type="AlphaFoldDB" id="A0A2H3GVF6"/>
<dbReference type="PANTHER" id="PTHR35043">
    <property type="entry name" value="TRANSCRIPTION FACTOR DOMAIN-CONTAINING PROTEIN"/>
    <property type="match status" value="1"/>
</dbReference>
<protein>
    <submittedName>
        <fullName evidence="1">Uncharacterized protein</fullName>
    </submittedName>
</protein>